<dbReference type="PROSITE" id="PS50858">
    <property type="entry name" value="BSD"/>
    <property type="match status" value="1"/>
</dbReference>
<feature type="compositionally biased region" description="Basic and acidic residues" evidence="1">
    <location>
        <begin position="66"/>
        <end position="75"/>
    </location>
</feature>
<dbReference type="OrthoDB" id="2021158at2759"/>
<dbReference type="PANTHER" id="PTHR31923:SF27">
    <property type="entry name" value="BSD DOMAIN-CONTAINING PROTEIN"/>
    <property type="match status" value="1"/>
</dbReference>
<evidence type="ECO:0000313" key="4">
    <source>
        <dbReference type="Proteomes" id="UP000327013"/>
    </source>
</evidence>
<dbReference type="Pfam" id="PF03909">
    <property type="entry name" value="BSD"/>
    <property type="match status" value="1"/>
</dbReference>
<evidence type="ECO:0000313" key="3">
    <source>
        <dbReference type="EMBL" id="KAE8057030.1"/>
    </source>
</evidence>
<accession>A0A5N6R7X5</accession>
<dbReference type="InterPro" id="IPR035925">
    <property type="entry name" value="BSD_dom_sf"/>
</dbReference>
<dbReference type="Proteomes" id="UP000327013">
    <property type="component" value="Chromosome 5"/>
</dbReference>
<dbReference type="Gene3D" id="1.10.3970.10">
    <property type="entry name" value="BSD domain"/>
    <property type="match status" value="1"/>
</dbReference>
<feature type="region of interest" description="Disordered" evidence="1">
    <location>
        <begin position="1"/>
        <end position="75"/>
    </location>
</feature>
<feature type="compositionally biased region" description="Acidic residues" evidence="1">
    <location>
        <begin position="16"/>
        <end position="26"/>
    </location>
</feature>
<dbReference type="InterPro" id="IPR005607">
    <property type="entry name" value="BSD_dom"/>
</dbReference>
<evidence type="ECO:0000259" key="2">
    <source>
        <dbReference type="PROSITE" id="PS50858"/>
    </source>
</evidence>
<evidence type="ECO:0000256" key="1">
    <source>
        <dbReference type="SAM" id="MobiDB-lite"/>
    </source>
</evidence>
<name>A0A5N6R7X5_9ROSI</name>
<proteinExistence type="predicted"/>
<sequence>MSWLARSLANSLRLDDDNDDDDEDNDVVPSHPRDPDSAPSFPTERASHNHQSQQKFEPEDNDWQSEEAHSRGVKDDLSELKQTLTRQLWGVASFLAPPASSEPSTPSHFPQTDTSDQSVSSGAEEEPSDHTVSWIGSDIAEISKMPSNEELLEARGLGGAVGITDEVLAFAGNIGMHPETWLDFPLDEEEDLGDFDMSDAQQEHALAIQHLAPRLAALRIELCPCHMTESYFWKVYFVLLHPRLNKHDADYLSTPQVVAARAMWMQELQKKTKAETDWFARIQSYSKDSANILEEDFDLTPRGTFSFEPSSSSVATDYETEKHPVESNELEFIDKSVIEERPVIKTEYKDSKLVVENFEDEEDDWPEEDSELGRYSGAALYVGNGEDISFSDLEDDEDCSVPIKSKTVVSKG</sequence>
<dbReference type="SUPFAM" id="SSF140383">
    <property type="entry name" value="BSD domain-like"/>
    <property type="match status" value="1"/>
</dbReference>
<feature type="compositionally biased region" description="Low complexity" evidence="1">
    <location>
        <begin position="96"/>
        <end position="107"/>
    </location>
</feature>
<dbReference type="SMART" id="SM00751">
    <property type="entry name" value="BSD"/>
    <property type="match status" value="1"/>
</dbReference>
<dbReference type="EMBL" id="CM017325">
    <property type="protein sequence ID" value="KAE8057030.1"/>
    <property type="molecule type" value="Genomic_DNA"/>
</dbReference>
<feature type="domain" description="BSD" evidence="2">
    <location>
        <begin position="199"/>
        <end position="244"/>
    </location>
</feature>
<gene>
    <name evidence="3" type="ORF">FH972_013752</name>
</gene>
<feature type="region of interest" description="Disordered" evidence="1">
    <location>
        <begin position="96"/>
        <end position="132"/>
    </location>
</feature>
<feature type="compositionally biased region" description="Polar residues" evidence="1">
    <location>
        <begin position="108"/>
        <end position="121"/>
    </location>
</feature>
<organism evidence="3 4">
    <name type="scientific">Carpinus fangiana</name>
    <dbReference type="NCBI Taxonomy" id="176857"/>
    <lineage>
        <taxon>Eukaryota</taxon>
        <taxon>Viridiplantae</taxon>
        <taxon>Streptophyta</taxon>
        <taxon>Embryophyta</taxon>
        <taxon>Tracheophyta</taxon>
        <taxon>Spermatophyta</taxon>
        <taxon>Magnoliopsida</taxon>
        <taxon>eudicotyledons</taxon>
        <taxon>Gunneridae</taxon>
        <taxon>Pentapetalae</taxon>
        <taxon>rosids</taxon>
        <taxon>fabids</taxon>
        <taxon>Fagales</taxon>
        <taxon>Betulaceae</taxon>
        <taxon>Carpinus</taxon>
    </lineage>
</organism>
<protein>
    <recommendedName>
        <fullName evidence="2">BSD domain-containing protein</fullName>
    </recommendedName>
</protein>
<reference evidence="3 4" key="1">
    <citation type="submission" date="2019-06" db="EMBL/GenBank/DDBJ databases">
        <title>A chromosomal-level reference genome of Carpinus fangiana (Coryloideae, Betulaceae).</title>
        <authorList>
            <person name="Yang X."/>
            <person name="Wang Z."/>
            <person name="Zhang L."/>
            <person name="Hao G."/>
            <person name="Liu J."/>
            <person name="Yang Y."/>
        </authorList>
    </citation>
    <scope>NUCLEOTIDE SEQUENCE [LARGE SCALE GENOMIC DNA]</scope>
    <source>
        <strain evidence="3">Cfa_2016G</strain>
        <tissue evidence="3">Leaf</tissue>
    </source>
</reference>
<dbReference type="PANTHER" id="PTHR31923">
    <property type="entry name" value="BSD DOMAIN-CONTAINING PROTEIN"/>
    <property type="match status" value="1"/>
</dbReference>
<keyword evidence="4" id="KW-1185">Reference proteome</keyword>
<dbReference type="AlphaFoldDB" id="A0A5N6R7X5"/>